<feature type="non-terminal residue" evidence="1">
    <location>
        <position position="1"/>
    </location>
</feature>
<proteinExistence type="predicted"/>
<evidence type="ECO:0000313" key="2">
    <source>
        <dbReference type="Proteomes" id="UP001275084"/>
    </source>
</evidence>
<organism evidence="1 2">
    <name type="scientific">Lasiosphaeria hispida</name>
    <dbReference type="NCBI Taxonomy" id="260671"/>
    <lineage>
        <taxon>Eukaryota</taxon>
        <taxon>Fungi</taxon>
        <taxon>Dikarya</taxon>
        <taxon>Ascomycota</taxon>
        <taxon>Pezizomycotina</taxon>
        <taxon>Sordariomycetes</taxon>
        <taxon>Sordariomycetidae</taxon>
        <taxon>Sordariales</taxon>
        <taxon>Lasiosphaeriaceae</taxon>
        <taxon>Lasiosphaeria</taxon>
    </lineage>
</organism>
<dbReference type="Proteomes" id="UP001275084">
    <property type="component" value="Unassembled WGS sequence"/>
</dbReference>
<accession>A0AAJ0ML24</accession>
<keyword evidence="2" id="KW-1185">Reference proteome</keyword>
<dbReference type="AlphaFoldDB" id="A0AAJ0ML24"/>
<name>A0AAJ0ML24_9PEZI</name>
<protein>
    <submittedName>
        <fullName evidence="1">Uncharacterized protein</fullName>
    </submittedName>
</protein>
<reference evidence="1" key="1">
    <citation type="journal article" date="2023" name="Mol. Phylogenet. Evol.">
        <title>Genome-scale phylogeny and comparative genomics of the fungal order Sordariales.</title>
        <authorList>
            <person name="Hensen N."/>
            <person name="Bonometti L."/>
            <person name="Westerberg I."/>
            <person name="Brannstrom I.O."/>
            <person name="Guillou S."/>
            <person name="Cros-Aarteil S."/>
            <person name="Calhoun S."/>
            <person name="Haridas S."/>
            <person name="Kuo A."/>
            <person name="Mondo S."/>
            <person name="Pangilinan J."/>
            <person name="Riley R."/>
            <person name="LaButti K."/>
            <person name="Andreopoulos B."/>
            <person name="Lipzen A."/>
            <person name="Chen C."/>
            <person name="Yan M."/>
            <person name="Daum C."/>
            <person name="Ng V."/>
            <person name="Clum A."/>
            <person name="Steindorff A."/>
            <person name="Ohm R.A."/>
            <person name="Martin F."/>
            <person name="Silar P."/>
            <person name="Natvig D.O."/>
            <person name="Lalanne C."/>
            <person name="Gautier V."/>
            <person name="Ament-Velasquez S.L."/>
            <person name="Kruys A."/>
            <person name="Hutchinson M.I."/>
            <person name="Powell A.J."/>
            <person name="Barry K."/>
            <person name="Miller A.N."/>
            <person name="Grigoriev I.V."/>
            <person name="Debuchy R."/>
            <person name="Gladieux P."/>
            <person name="Hiltunen Thoren M."/>
            <person name="Johannesson H."/>
        </authorList>
    </citation>
    <scope>NUCLEOTIDE SEQUENCE</scope>
    <source>
        <strain evidence="1">CBS 955.72</strain>
    </source>
</reference>
<reference evidence="1" key="2">
    <citation type="submission" date="2023-06" db="EMBL/GenBank/DDBJ databases">
        <authorList>
            <consortium name="Lawrence Berkeley National Laboratory"/>
            <person name="Haridas S."/>
            <person name="Hensen N."/>
            <person name="Bonometti L."/>
            <person name="Westerberg I."/>
            <person name="Brannstrom I.O."/>
            <person name="Guillou S."/>
            <person name="Cros-Aarteil S."/>
            <person name="Calhoun S."/>
            <person name="Kuo A."/>
            <person name="Mondo S."/>
            <person name="Pangilinan J."/>
            <person name="Riley R."/>
            <person name="Labutti K."/>
            <person name="Andreopoulos B."/>
            <person name="Lipzen A."/>
            <person name="Chen C."/>
            <person name="Yanf M."/>
            <person name="Daum C."/>
            <person name="Ng V."/>
            <person name="Clum A."/>
            <person name="Steindorff A."/>
            <person name="Ohm R."/>
            <person name="Martin F."/>
            <person name="Silar P."/>
            <person name="Natvig D."/>
            <person name="Lalanne C."/>
            <person name="Gautier V."/>
            <person name="Ament-Velasquez S.L."/>
            <person name="Kruys A."/>
            <person name="Hutchinson M.I."/>
            <person name="Powell A.J."/>
            <person name="Barry K."/>
            <person name="Miller A.N."/>
            <person name="Grigoriev I.V."/>
            <person name="Debuchy R."/>
            <person name="Gladieux P."/>
            <person name="Thoren M.H."/>
            <person name="Johannesson H."/>
        </authorList>
    </citation>
    <scope>NUCLEOTIDE SEQUENCE</scope>
    <source>
        <strain evidence="1">CBS 955.72</strain>
    </source>
</reference>
<dbReference type="EMBL" id="JAUIQD010000001">
    <property type="protein sequence ID" value="KAK3364352.1"/>
    <property type="molecule type" value="Genomic_DNA"/>
</dbReference>
<sequence length="85" mass="9686">GGREDGEVLQLPGDTGTFPNKHYILFMVGECPSMPAKPDCCDYFLRFSFKISGRLTACAEPYIRDVHLIAKNHFGDKVHFWHELN</sequence>
<gene>
    <name evidence="1" type="ORF">B0T25DRAFT_426466</name>
</gene>
<feature type="non-terminal residue" evidence="1">
    <location>
        <position position="85"/>
    </location>
</feature>
<evidence type="ECO:0000313" key="1">
    <source>
        <dbReference type="EMBL" id="KAK3364352.1"/>
    </source>
</evidence>
<comment type="caution">
    <text evidence="1">The sequence shown here is derived from an EMBL/GenBank/DDBJ whole genome shotgun (WGS) entry which is preliminary data.</text>
</comment>